<gene>
    <name evidence="12" type="ORF">LX70_00529</name>
</gene>
<evidence type="ECO:0000256" key="4">
    <source>
        <dbReference type="ARBA" id="ARBA00023110"/>
    </source>
</evidence>
<dbReference type="GO" id="GO:0003755">
    <property type="term" value="F:peptidyl-prolyl cis-trans isomerase activity"/>
    <property type="evidence" value="ECO:0007669"/>
    <property type="project" value="UniProtKB-KW"/>
</dbReference>
<keyword evidence="3" id="KW-0574">Periplasm</keyword>
<dbReference type="Pfam" id="PF00639">
    <property type="entry name" value="Rotamase"/>
    <property type="match status" value="1"/>
</dbReference>
<keyword evidence="13" id="KW-1185">Reference proteome</keyword>
<keyword evidence="5" id="KW-0143">Chaperone</keyword>
<keyword evidence="2 10" id="KW-0732">Signal</keyword>
<evidence type="ECO:0000256" key="6">
    <source>
        <dbReference type="ARBA" id="ARBA00023235"/>
    </source>
</evidence>
<dbReference type="PROSITE" id="PS01096">
    <property type="entry name" value="PPIC_PPIASE_1"/>
    <property type="match status" value="1"/>
</dbReference>
<dbReference type="InterPro" id="IPR050280">
    <property type="entry name" value="OMP_Chaperone_SurA"/>
</dbReference>
<dbReference type="PANTHER" id="PTHR47637:SF1">
    <property type="entry name" value="CHAPERONE SURA"/>
    <property type="match status" value="1"/>
</dbReference>
<evidence type="ECO:0000256" key="2">
    <source>
        <dbReference type="ARBA" id="ARBA00022729"/>
    </source>
</evidence>
<protein>
    <recommendedName>
        <fullName evidence="1">Parvulin-like PPIase</fullName>
    </recommendedName>
    <alternativeName>
        <fullName evidence="7">Peptidyl-prolyl cis-trans isomerase plp</fullName>
    </alternativeName>
    <alternativeName>
        <fullName evidence="8">Rotamase plp</fullName>
    </alternativeName>
</protein>
<organism evidence="12 13">
    <name type="scientific">Albidovulum denitrificans</name>
    <dbReference type="NCBI Taxonomy" id="404881"/>
    <lineage>
        <taxon>Bacteria</taxon>
        <taxon>Pseudomonadati</taxon>
        <taxon>Pseudomonadota</taxon>
        <taxon>Alphaproteobacteria</taxon>
        <taxon>Rhodobacterales</taxon>
        <taxon>Paracoccaceae</taxon>
        <taxon>Albidovulum</taxon>
    </lineage>
</organism>
<keyword evidence="4 9" id="KW-0697">Rotamase</keyword>
<dbReference type="RefSeq" id="WP_105512969.1">
    <property type="nucleotide sequence ID" value="NZ_PVEP01000001.1"/>
</dbReference>
<dbReference type="EMBL" id="PVEP01000001">
    <property type="protein sequence ID" value="PQV58717.1"/>
    <property type="molecule type" value="Genomic_DNA"/>
</dbReference>
<evidence type="ECO:0000256" key="1">
    <source>
        <dbReference type="ARBA" id="ARBA00018370"/>
    </source>
</evidence>
<dbReference type="SUPFAM" id="SSF54534">
    <property type="entry name" value="FKBP-like"/>
    <property type="match status" value="1"/>
</dbReference>
<comment type="caution">
    <text evidence="12">The sequence shown here is derived from an EMBL/GenBank/DDBJ whole genome shotgun (WGS) entry which is preliminary data.</text>
</comment>
<dbReference type="Pfam" id="PF09312">
    <property type="entry name" value="SurA_N"/>
    <property type="match status" value="1"/>
</dbReference>
<dbReference type="PROSITE" id="PS50198">
    <property type="entry name" value="PPIC_PPIASE_2"/>
    <property type="match status" value="1"/>
</dbReference>
<dbReference type="SUPFAM" id="SSF109998">
    <property type="entry name" value="Triger factor/SurA peptide-binding domain-like"/>
    <property type="match status" value="1"/>
</dbReference>
<dbReference type="PANTHER" id="PTHR47637">
    <property type="entry name" value="CHAPERONE SURA"/>
    <property type="match status" value="1"/>
</dbReference>
<dbReference type="AlphaFoldDB" id="A0A2S8SCY5"/>
<evidence type="ECO:0000259" key="11">
    <source>
        <dbReference type="PROSITE" id="PS50198"/>
    </source>
</evidence>
<dbReference type="InterPro" id="IPR023058">
    <property type="entry name" value="PPIase_PpiC_CS"/>
</dbReference>
<dbReference type="Gene3D" id="3.10.50.40">
    <property type="match status" value="1"/>
</dbReference>
<dbReference type="InterPro" id="IPR000297">
    <property type="entry name" value="PPIase_PpiC"/>
</dbReference>
<evidence type="ECO:0000256" key="9">
    <source>
        <dbReference type="PROSITE-ProRule" id="PRU00278"/>
    </source>
</evidence>
<dbReference type="InterPro" id="IPR046357">
    <property type="entry name" value="PPIase_dom_sf"/>
</dbReference>
<feature type="chain" id="PRO_5015783066" description="Parvulin-like PPIase" evidence="10">
    <location>
        <begin position="24"/>
        <end position="443"/>
    </location>
</feature>
<evidence type="ECO:0000313" key="13">
    <source>
        <dbReference type="Proteomes" id="UP000238338"/>
    </source>
</evidence>
<keyword evidence="6 9" id="KW-0413">Isomerase</keyword>
<feature type="signal peptide" evidence="10">
    <location>
        <begin position="1"/>
        <end position="23"/>
    </location>
</feature>
<dbReference type="Gene3D" id="1.10.4030.10">
    <property type="entry name" value="Porin chaperone SurA, peptide-binding domain"/>
    <property type="match status" value="1"/>
</dbReference>
<evidence type="ECO:0000256" key="3">
    <source>
        <dbReference type="ARBA" id="ARBA00022764"/>
    </source>
</evidence>
<sequence length="443" mass="46699">MRFTSLLPAALVALSALGTTVQAQGNRFAPVVTVNNRAITGYELDQRVRFLKILGAPGDVVAQAKEALIEDRLRIDAAEAAGIRLSDQQVAAGMEEFAGRANLSTEQFLQIVAQAGVEPETFRDFVRAGLAWRELARAKFGPKVSLSNADVDRALSIPAGRGAGPRVLISEILIPYSPGSLTEKQMLADDLVARIGSEGAFAAAARAHSAAPSRSQGGQIGWIPVTNLPPQVRQIVGQMHAGQVSPPIQLGNAIAIVRLRGANQGGDIKPGDITVDFAQFLIPGGRSAEALAEAARIRGEVDTCDDLYRVAKGLPEGQLTRETLPQTRLPGDIARELAPMDDNEVSTGLTRGNALVFLMLCKRSATEALDAAKLTAAAKAESAGAAVAVTENGATPPAIDPDMTFAIGPTPAQVRDELTNQRLGQLAESYMQDLKANAIIRTP</sequence>
<dbReference type="Proteomes" id="UP000238338">
    <property type="component" value="Unassembled WGS sequence"/>
</dbReference>
<evidence type="ECO:0000313" key="12">
    <source>
        <dbReference type="EMBL" id="PQV58717.1"/>
    </source>
</evidence>
<reference evidence="12 13" key="1">
    <citation type="submission" date="2018-02" db="EMBL/GenBank/DDBJ databases">
        <title>Genomic Encyclopedia of Archaeal and Bacterial Type Strains, Phase II (KMG-II): from individual species to whole genera.</title>
        <authorList>
            <person name="Goeker M."/>
        </authorList>
    </citation>
    <scope>NUCLEOTIDE SEQUENCE [LARGE SCALE GENOMIC DNA]</scope>
    <source>
        <strain evidence="12 13">DSM 18921</strain>
    </source>
</reference>
<feature type="domain" description="PpiC" evidence="11">
    <location>
        <begin position="164"/>
        <end position="261"/>
    </location>
</feature>
<accession>A0A2S8SCY5</accession>
<evidence type="ECO:0000256" key="8">
    <source>
        <dbReference type="ARBA" id="ARBA00031484"/>
    </source>
</evidence>
<evidence type="ECO:0000256" key="10">
    <source>
        <dbReference type="SAM" id="SignalP"/>
    </source>
</evidence>
<evidence type="ECO:0000256" key="5">
    <source>
        <dbReference type="ARBA" id="ARBA00023186"/>
    </source>
</evidence>
<dbReference type="OrthoDB" id="9791746at2"/>
<dbReference type="InterPro" id="IPR027304">
    <property type="entry name" value="Trigger_fact/SurA_dom_sf"/>
</dbReference>
<evidence type="ECO:0000256" key="7">
    <source>
        <dbReference type="ARBA" id="ARBA00030642"/>
    </source>
</evidence>
<proteinExistence type="predicted"/>
<dbReference type="InterPro" id="IPR015391">
    <property type="entry name" value="SurA_N"/>
</dbReference>
<name>A0A2S8SCY5_9RHOB</name>